<comment type="caution">
    <text evidence="2">The sequence shown here is derived from an EMBL/GenBank/DDBJ whole genome shotgun (WGS) entry which is preliminary data.</text>
</comment>
<evidence type="ECO:0000313" key="3">
    <source>
        <dbReference type="Proteomes" id="UP000294644"/>
    </source>
</evidence>
<dbReference type="Proteomes" id="UP000294644">
    <property type="component" value="Unassembled WGS sequence"/>
</dbReference>
<proteinExistence type="predicted"/>
<dbReference type="EMBL" id="SMFN01000020">
    <property type="protein sequence ID" value="TDE01522.1"/>
    <property type="molecule type" value="Genomic_DNA"/>
</dbReference>
<evidence type="ECO:0000313" key="2">
    <source>
        <dbReference type="EMBL" id="TDE01522.1"/>
    </source>
</evidence>
<name>A0A4R5CMD2_9FLAO</name>
<dbReference type="OrthoDB" id="1367200at2"/>
<sequence length="93" mass="11030">MKHWIEFFPKKTREQQKIGKMAIAFDYELWEKELLYKSAISNCNKIEKEIIKDIGKNHTDFNSLNAMIKTAKEKANEWNSTPTNELKNPNKKK</sequence>
<feature type="region of interest" description="Disordered" evidence="1">
    <location>
        <begin position="73"/>
        <end position="93"/>
    </location>
</feature>
<protein>
    <submittedName>
        <fullName evidence="2">Uncharacterized protein</fullName>
    </submittedName>
</protein>
<gene>
    <name evidence="2" type="ORF">E0F91_14300</name>
</gene>
<reference evidence="2 3" key="1">
    <citation type="submission" date="2019-03" db="EMBL/GenBank/DDBJ databases">
        <title>Flavobacterium LB-D12 sp. nov., isolated from arctic soil.</title>
        <authorList>
            <person name="Chaudhary D.K."/>
        </authorList>
    </citation>
    <scope>NUCLEOTIDE SEQUENCE [LARGE SCALE GENOMIC DNA]</scope>
    <source>
        <strain evidence="2 3">LB-D12</strain>
    </source>
</reference>
<dbReference type="AlphaFoldDB" id="A0A4R5CMD2"/>
<keyword evidence="3" id="KW-1185">Reference proteome</keyword>
<evidence type="ECO:0000256" key="1">
    <source>
        <dbReference type="SAM" id="MobiDB-lite"/>
    </source>
</evidence>
<dbReference type="RefSeq" id="WP_132067133.1">
    <property type="nucleotide sequence ID" value="NZ_SMFN01000020.1"/>
</dbReference>
<accession>A0A4R5CMD2</accession>
<organism evidence="2 3">
    <name type="scientific">Flavobacterium sandaracinum</name>
    <dbReference type="NCBI Taxonomy" id="2541733"/>
    <lineage>
        <taxon>Bacteria</taxon>
        <taxon>Pseudomonadati</taxon>
        <taxon>Bacteroidota</taxon>
        <taxon>Flavobacteriia</taxon>
        <taxon>Flavobacteriales</taxon>
        <taxon>Flavobacteriaceae</taxon>
        <taxon>Flavobacterium</taxon>
    </lineage>
</organism>
<feature type="compositionally biased region" description="Polar residues" evidence="1">
    <location>
        <begin position="77"/>
        <end position="87"/>
    </location>
</feature>